<dbReference type="InterPro" id="IPR018053">
    <property type="entry name" value="Glyco_hydro_32_AS"/>
</dbReference>
<evidence type="ECO:0000313" key="8">
    <source>
        <dbReference type="EMBL" id="PMD20281.1"/>
    </source>
</evidence>
<evidence type="ECO:0000256" key="4">
    <source>
        <dbReference type="RuleBase" id="RU362110"/>
    </source>
</evidence>
<protein>
    <submittedName>
        <fullName evidence="8">Glycoside hydrolase family 32 protein</fullName>
    </submittedName>
</protein>
<dbReference type="PANTHER" id="PTHR42800:SF2">
    <property type="entry name" value="INVERTASE-RELATED"/>
    <property type="match status" value="1"/>
</dbReference>
<dbReference type="SUPFAM" id="SSF49899">
    <property type="entry name" value="Concanavalin A-like lectins/glucanases"/>
    <property type="match status" value="1"/>
</dbReference>
<dbReference type="PROSITE" id="PS00609">
    <property type="entry name" value="GLYCOSYL_HYDROL_F32"/>
    <property type="match status" value="1"/>
</dbReference>
<evidence type="ECO:0000256" key="3">
    <source>
        <dbReference type="ARBA" id="ARBA00023295"/>
    </source>
</evidence>
<dbReference type="FunFam" id="2.115.10.20:FF:000002">
    <property type="entry name" value="Invertase 2"/>
    <property type="match status" value="1"/>
</dbReference>
<dbReference type="CDD" id="cd18622">
    <property type="entry name" value="GH32_Inu-like"/>
    <property type="match status" value="1"/>
</dbReference>
<keyword evidence="2 4" id="KW-0378">Hydrolase</keyword>
<dbReference type="Gene3D" id="2.60.120.560">
    <property type="entry name" value="Exo-inulinase, domain 1"/>
    <property type="match status" value="1"/>
</dbReference>
<evidence type="ECO:0000256" key="5">
    <source>
        <dbReference type="SAM" id="SignalP"/>
    </source>
</evidence>
<accession>A0A2J6Q1X5</accession>
<evidence type="ECO:0000259" key="6">
    <source>
        <dbReference type="Pfam" id="PF00251"/>
    </source>
</evidence>
<dbReference type="Proteomes" id="UP000235672">
    <property type="component" value="Unassembled WGS sequence"/>
</dbReference>
<feature type="domain" description="Glycosyl hydrolase family 32 C-terminal" evidence="7">
    <location>
        <begin position="414"/>
        <end position="527"/>
    </location>
</feature>
<evidence type="ECO:0000313" key="9">
    <source>
        <dbReference type="Proteomes" id="UP000235672"/>
    </source>
</evidence>
<reference evidence="8 9" key="1">
    <citation type="submission" date="2016-05" db="EMBL/GenBank/DDBJ databases">
        <title>A degradative enzymes factory behind the ericoid mycorrhizal symbiosis.</title>
        <authorList>
            <consortium name="DOE Joint Genome Institute"/>
            <person name="Martino E."/>
            <person name="Morin E."/>
            <person name="Grelet G."/>
            <person name="Kuo A."/>
            <person name="Kohler A."/>
            <person name="Daghino S."/>
            <person name="Barry K."/>
            <person name="Choi C."/>
            <person name="Cichocki N."/>
            <person name="Clum A."/>
            <person name="Copeland A."/>
            <person name="Hainaut M."/>
            <person name="Haridas S."/>
            <person name="Labutti K."/>
            <person name="Lindquist E."/>
            <person name="Lipzen A."/>
            <person name="Khouja H.-R."/>
            <person name="Murat C."/>
            <person name="Ohm R."/>
            <person name="Olson A."/>
            <person name="Spatafora J."/>
            <person name="Veneault-Fourrey C."/>
            <person name="Henrissat B."/>
            <person name="Grigoriev I."/>
            <person name="Martin F."/>
            <person name="Perotto S."/>
        </authorList>
    </citation>
    <scope>NUCLEOTIDE SEQUENCE [LARGE SCALE GENOMIC DNA]</scope>
    <source>
        <strain evidence="8 9">UAMH 7357</strain>
    </source>
</reference>
<dbReference type="Pfam" id="PF00251">
    <property type="entry name" value="Glyco_hydro_32N"/>
    <property type="match status" value="1"/>
</dbReference>
<feature type="chain" id="PRO_5014349823" evidence="5">
    <location>
        <begin position="16"/>
        <end position="604"/>
    </location>
</feature>
<dbReference type="GO" id="GO:0000324">
    <property type="term" value="C:fungal-type vacuole"/>
    <property type="evidence" value="ECO:0007669"/>
    <property type="project" value="TreeGrafter"/>
</dbReference>
<dbReference type="SUPFAM" id="SSF75005">
    <property type="entry name" value="Arabinanase/levansucrase/invertase"/>
    <property type="match status" value="1"/>
</dbReference>
<gene>
    <name evidence="8" type="ORF">NA56DRAFT_671411</name>
</gene>
<dbReference type="EMBL" id="KZ613485">
    <property type="protein sequence ID" value="PMD20281.1"/>
    <property type="molecule type" value="Genomic_DNA"/>
</dbReference>
<evidence type="ECO:0000259" key="7">
    <source>
        <dbReference type="Pfam" id="PF08244"/>
    </source>
</evidence>
<sequence>MFFALLFAAVAVAQSSSSSMPTSSSTSFDSGVPTNAPIPGLYNETWRPQIHYSPPKGFMNDPNGCFVDNNGTYHLYYQYNPTALVAGNQHWGHATSRDLYTWENQQIALYATEDSQIFSGSIVVDVNNTSGFFPNQNNGVVAIYTLNTKDEQVQDIAYSYDGGYTFIEYAGNPVLASTPASSQFRDPKVIRYGETWVMVVSYAQEFVIGFFTSTDLKTWTPASNFTHGGLLGLQWECPNLVQMPVQGGGPMWVLVISINPGAPQGGSITQYFPGYFNGTVFTAVDGAARITDFGKDNYAGQFFYGIPGTEDQVFIAWASNWQYCEEVPTGETEGWRSSMSIPCSTLLANVTRSGWDMISTPLPFGQLYVSQQPLAQNYSLGNSSISVSYPDVVSRAIYFQCEISGIPNNTYSQGTLNFTFSSSQTHENVSGGFFFGGDNSFWLSRQNVQGFGETNPFFTDKFSVANPINSNGTFVLEGVIDRSILEVFLDHGRNSATMTFFPQGELDMFELTTDGLNEGVSVSVAVWGFNSTWASQATCRTSLSAHFLGTAQILPPQSKHSNSEKLHGEDYNQHFDRNPFEARIAIICDLEELLQDCRLQTHLA</sequence>
<dbReference type="InterPro" id="IPR013189">
    <property type="entry name" value="Glyco_hydro_32_C"/>
</dbReference>
<dbReference type="OrthoDB" id="202537at2759"/>
<keyword evidence="5" id="KW-0732">Signal</keyword>
<evidence type="ECO:0000256" key="1">
    <source>
        <dbReference type="ARBA" id="ARBA00009902"/>
    </source>
</evidence>
<dbReference type="Gene3D" id="2.115.10.20">
    <property type="entry name" value="Glycosyl hydrolase domain, family 43"/>
    <property type="match status" value="1"/>
</dbReference>
<dbReference type="STRING" id="1745343.A0A2J6Q1X5"/>
<dbReference type="InterPro" id="IPR013320">
    <property type="entry name" value="ConA-like_dom_sf"/>
</dbReference>
<feature type="signal peptide" evidence="5">
    <location>
        <begin position="1"/>
        <end position="15"/>
    </location>
</feature>
<dbReference type="InterPro" id="IPR023296">
    <property type="entry name" value="Glyco_hydro_beta-prop_sf"/>
</dbReference>
<dbReference type="InterPro" id="IPR001362">
    <property type="entry name" value="Glyco_hydro_32"/>
</dbReference>
<proteinExistence type="inferred from homology"/>
<organism evidence="8 9">
    <name type="scientific">Hyaloscypha hepaticicola</name>
    <dbReference type="NCBI Taxonomy" id="2082293"/>
    <lineage>
        <taxon>Eukaryota</taxon>
        <taxon>Fungi</taxon>
        <taxon>Dikarya</taxon>
        <taxon>Ascomycota</taxon>
        <taxon>Pezizomycotina</taxon>
        <taxon>Leotiomycetes</taxon>
        <taxon>Helotiales</taxon>
        <taxon>Hyaloscyphaceae</taxon>
        <taxon>Hyaloscypha</taxon>
    </lineage>
</organism>
<comment type="similarity">
    <text evidence="1 4">Belongs to the glycosyl hydrolase 32 family.</text>
</comment>
<dbReference type="PANTHER" id="PTHR42800">
    <property type="entry name" value="EXOINULINASE INUD (AFU_ORTHOLOGUE AFUA_5G00480)"/>
    <property type="match status" value="1"/>
</dbReference>
<dbReference type="GO" id="GO:0004575">
    <property type="term" value="F:sucrose alpha-glucosidase activity"/>
    <property type="evidence" value="ECO:0007669"/>
    <property type="project" value="TreeGrafter"/>
</dbReference>
<dbReference type="InterPro" id="IPR013148">
    <property type="entry name" value="Glyco_hydro_32_N"/>
</dbReference>
<name>A0A2J6Q1X5_9HELO</name>
<dbReference type="AlphaFoldDB" id="A0A2J6Q1X5"/>
<dbReference type="Pfam" id="PF08244">
    <property type="entry name" value="Glyco_hydro_32C"/>
    <property type="match status" value="1"/>
</dbReference>
<evidence type="ECO:0000256" key="2">
    <source>
        <dbReference type="ARBA" id="ARBA00022801"/>
    </source>
</evidence>
<feature type="domain" description="Glycosyl hydrolase family 32 N-terminal" evidence="6">
    <location>
        <begin position="51"/>
        <end position="345"/>
    </location>
</feature>
<dbReference type="SMART" id="SM00640">
    <property type="entry name" value="Glyco_32"/>
    <property type="match status" value="1"/>
</dbReference>
<dbReference type="GO" id="GO:0005987">
    <property type="term" value="P:sucrose catabolic process"/>
    <property type="evidence" value="ECO:0007669"/>
    <property type="project" value="TreeGrafter"/>
</dbReference>
<keyword evidence="9" id="KW-1185">Reference proteome</keyword>
<keyword evidence="3 4" id="KW-0326">Glycosidase</keyword>